<sequence length="121" mass="13192">MSTTASAATPTPTPAQTSEVVLPGAQTMLQAAKLAIQQDKPIQLDYYVETGNGKAFMGEEKETKEKMLVKSAVEYTSHIEKVYKVGDDFLVMTANSIYIVSGKIQKRLIESSSLRSGDDDE</sequence>
<protein>
    <submittedName>
        <fullName evidence="1">Uncharacterized protein</fullName>
    </submittedName>
</protein>
<dbReference type="AlphaFoldDB" id="A0A6C0IBJ4"/>
<name>A0A6C0IBJ4_9ZZZZ</name>
<proteinExistence type="predicted"/>
<organism evidence="1">
    <name type="scientific">viral metagenome</name>
    <dbReference type="NCBI Taxonomy" id="1070528"/>
    <lineage>
        <taxon>unclassified sequences</taxon>
        <taxon>metagenomes</taxon>
        <taxon>organismal metagenomes</taxon>
    </lineage>
</organism>
<evidence type="ECO:0000313" key="1">
    <source>
        <dbReference type="EMBL" id="QHT89757.1"/>
    </source>
</evidence>
<dbReference type="EMBL" id="MN740152">
    <property type="protein sequence ID" value="QHT89757.1"/>
    <property type="molecule type" value="Genomic_DNA"/>
</dbReference>
<accession>A0A6C0IBJ4</accession>
<reference evidence="1" key="1">
    <citation type="journal article" date="2020" name="Nature">
        <title>Giant virus diversity and host interactions through global metagenomics.</title>
        <authorList>
            <person name="Schulz F."/>
            <person name="Roux S."/>
            <person name="Paez-Espino D."/>
            <person name="Jungbluth S."/>
            <person name="Walsh D.A."/>
            <person name="Denef V.J."/>
            <person name="McMahon K.D."/>
            <person name="Konstantinidis K.T."/>
            <person name="Eloe-Fadrosh E.A."/>
            <person name="Kyrpides N.C."/>
            <person name="Woyke T."/>
        </authorList>
    </citation>
    <scope>NUCLEOTIDE SEQUENCE</scope>
    <source>
        <strain evidence="1">GVMAG-M-3300023184-62</strain>
    </source>
</reference>